<dbReference type="EMBL" id="HACA01024681">
    <property type="protein sequence ID" value="CDW42042.1"/>
    <property type="molecule type" value="Transcribed_RNA"/>
</dbReference>
<sequence length="39" mass="4810">MEGLKKRVVLYFESKEMILASDCLYEFKVEFLKEREHRN</sequence>
<reference evidence="1" key="1">
    <citation type="submission" date="2014-05" db="EMBL/GenBank/DDBJ databases">
        <authorList>
            <person name="Chronopoulou M."/>
        </authorList>
    </citation>
    <scope>NUCLEOTIDE SEQUENCE</scope>
    <source>
        <tissue evidence="1">Whole organism</tissue>
    </source>
</reference>
<evidence type="ECO:0000313" key="1">
    <source>
        <dbReference type="EMBL" id="CDW42042.1"/>
    </source>
</evidence>
<organism evidence="1">
    <name type="scientific">Lepeophtheirus salmonis</name>
    <name type="common">Salmon louse</name>
    <name type="synonym">Caligus salmonis</name>
    <dbReference type="NCBI Taxonomy" id="72036"/>
    <lineage>
        <taxon>Eukaryota</taxon>
        <taxon>Metazoa</taxon>
        <taxon>Ecdysozoa</taxon>
        <taxon>Arthropoda</taxon>
        <taxon>Crustacea</taxon>
        <taxon>Multicrustacea</taxon>
        <taxon>Hexanauplia</taxon>
        <taxon>Copepoda</taxon>
        <taxon>Siphonostomatoida</taxon>
        <taxon>Caligidae</taxon>
        <taxon>Lepeophtheirus</taxon>
    </lineage>
</organism>
<name>A0A0K2UVU5_LEPSM</name>
<protein>
    <submittedName>
        <fullName evidence="1">Uncharacterized protein</fullName>
    </submittedName>
</protein>
<accession>A0A0K2UVU5</accession>
<dbReference type="AlphaFoldDB" id="A0A0K2UVU5"/>
<proteinExistence type="predicted"/>